<proteinExistence type="predicted"/>
<dbReference type="SMART" id="SM00131">
    <property type="entry name" value="KU"/>
    <property type="match status" value="1"/>
</dbReference>
<dbReference type="InterPro" id="IPR036880">
    <property type="entry name" value="Kunitz_BPTI_sf"/>
</dbReference>
<evidence type="ECO:0000256" key="1">
    <source>
        <dbReference type="ARBA" id="ARBA00023157"/>
    </source>
</evidence>
<dbReference type="Pfam" id="PF00014">
    <property type="entry name" value="Kunitz_BPTI"/>
    <property type="match status" value="1"/>
</dbReference>
<keyword evidence="4" id="KW-1185">Reference proteome</keyword>
<name>A0A8C3T5N3_CHESE</name>
<reference evidence="3" key="2">
    <citation type="submission" date="2025-09" db="UniProtKB">
        <authorList>
            <consortium name="Ensembl"/>
        </authorList>
    </citation>
    <scope>IDENTIFICATION</scope>
</reference>
<dbReference type="PROSITE" id="PS50279">
    <property type="entry name" value="BPTI_KUNITZ_2"/>
    <property type="match status" value="1"/>
</dbReference>
<dbReference type="Ensembl" id="ENSCSRT00000024891.1">
    <property type="protein sequence ID" value="ENSCSRP00000023861.1"/>
    <property type="gene ID" value="ENSCSRG00000017928.1"/>
</dbReference>
<sequence>MRGPGHKSVLLLSNRSRIWPIAFRSGVDHSVGICFISDPCRLPMDEGSCLRYTLLWYYHGEANACRPFVFGGCGGNSNRFKSKLTCERWCKITTGRGTSLPFAYGGYKDKWVSTGQE</sequence>
<dbReference type="PANTHER" id="PTHR10083">
    <property type="entry name" value="KUNITZ-TYPE PROTEASE INHIBITOR-RELATED"/>
    <property type="match status" value="1"/>
</dbReference>
<dbReference type="InterPro" id="IPR020901">
    <property type="entry name" value="Prtase_inh_Kunz-CS"/>
</dbReference>
<organism evidence="3 4">
    <name type="scientific">Chelydra serpentina</name>
    <name type="common">Snapping turtle</name>
    <name type="synonym">Testudo serpentina</name>
    <dbReference type="NCBI Taxonomy" id="8475"/>
    <lineage>
        <taxon>Eukaryota</taxon>
        <taxon>Metazoa</taxon>
        <taxon>Chordata</taxon>
        <taxon>Craniata</taxon>
        <taxon>Vertebrata</taxon>
        <taxon>Euteleostomi</taxon>
        <taxon>Archelosauria</taxon>
        <taxon>Testudinata</taxon>
        <taxon>Testudines</taxon>
        <taxon>Cryptodira</taxon>
        <taxon>Durocryptodira</taxon>
        <taxon>Americhelydia</taxon>
        <taxon>Chelydroidea</taxon>
        <taxon>Chelydridae</taxon>
        <taxon>Chelydra</taxon>
    </lineage>
</organism>
<dbReference type="GO" id="GO:0005615">
    <property type="term" value="C:extracellular space"/>
    <property type="evidence" value="ECO:0007669"/>
    <property type="project" value="TreeGrafter"/>
</dbReference>
<dbReference type="InterPro" id="IPR050098">
    <property type="entry name" value="TFPI/VKTCI-like"/>
</dbReference>
<feature type="domain" description="BPTI/Kunitz inhibitor" evidence="2">
    <location>
        <begin position="40"/>
        <end position="90"/>
    </location>
</feature>
<dbReference type="GO" id="GO:0004867">
    <property type="term" value="F:serine-type endopeptidase inhibitor activity"/>
    <property type="evidence" value="ECO:0007669"/>
    <property type="project" value="InterPro"/>
</dbReference>
<evidence type="ECO:0000313" key="4">
    <source>
        <dbReference type="Proteomes" id="UP000694403"/>
    </source>
</evidence>
<keyword evidence="1" id="KW-1015">Disulfide bond</keyword>
<accession>A0A8C3T5N3</accession>
<dbReference type="SUPFAM" id="SSF57362">
    <property type="entry name" value="BPTI-like"/>
    <property type="match status" value="1"/>
</dbReference>
<evidence type="ECO:0000259" key="2">
    <source>
        <dbReference type="PROSITE" id="PS50279"/>
    </source>
</evidence>
<dbReference type="CDD" id="cd22627">
    <property type="entry name" value="Kunitz_collagen_alpha1_VII"/>
    <property type="match status" value="1"/>
</dbReference>
<protein>
    <recommendedName>
        <fullName evidence="2">BPTI/Kunitz inhibitor domain-containing protein</fullName>
    </recommendedName>
</protein>
<dbReference type="PRINTS" id="PR00759">
    <property type="entry name" value="BASICPTASE"/>
</dbReference>
<dbReference type="Gene3D" id="4.10.410.10">
    <property type="entry name" value="Pancreatic trypsin inhibitor Kunitz domain"/>
    <property type="match status" value="1"/>
</dbReference>
<reference evidence="3" key="1">
    <citation type="submission" date="2025-08" db="UniProtKB">
        <authorList>
            <consortium name="Ensembl"/>
        </authorList>
    </citation>
    <scope>IDENTIFICATION</scope>
</reference>
<dbReference type="PANTHER" id="PTHR10083:SF375">
    <property type="entry name" value="BPTI_KUNITZ INHIBITOR DOMAIN-CONTAINING PROTEIN"/>
    <property type="match status" value="1"/>
</dbReference>
<evidence type="ECO:0000313" key="3">
    <source>
        <dbReference type="Ensembl" id="ENSCSRP00000023861.1"/>
    </source>
</evidence>
<dbReference type="InterPro" id="IPR002223">
    <property type="entry name" value="Kunitz_BPTI"/>
</dbReference>
<dbReference type="Proteomes" id="UP000694403">
    <property type="component" value="Unplaced"/>
</dbReference>
<dbReference type="AlphaFoldDB" id="A0A8C3T5N3"/>
<dbReference type="PROSITE" id="PS00280">
    <property type="entry name" value="BPTI_KUNITZ_1"/>
    <property type="match status" value="1"/>
</dbReference>